<organism evidence="1 2">
    <name type="scientific">Cylicocyclus nassatus</name>
    <name type="common">Nematode worm</name>
    <dbReference type="NCBI Taxonomy" id="53992"/>
    <lineage>
        <taxon>Eukaryota</taxon>
        <taxon>Metazoa</taxon>
        <taxon>Ecdysozoa</taxon>
        <taxon>Nematoda</taxon>
        <taxon>Chromadorea</taxon>
        <taxon>Rhabditida</taxon>
        <taxon>Rhabditina</taxon>
        <taxon>Rhabditomorpha</taxon>
        <taxon>Strongyloidea</taxon>
        <taxon>Strongylidae</taxon>
        <taxon>Cylicocyclus</taxon>
    </lineage>
</organism>
<evidence type="ECO:0000313" key="2">
    <source>
        <dbReference type="Proteomes" id="UP001176961"/>
    </source>
</evidence>
<comment type="caution">
    <text evidence="1">The sequence shown here is derived from an EMBL/GenBank/DDBJ whole genome shotgun (WGS) entry which is preliminary data.</text>
</comment>
<dbReference type="EMBL" id="CATQJL010000316">
    <property type="protein sequence ID" value="CAJ0607811.1"/>
    <property type="molecule type" value="Genomic_DNA"/>
</dbReference>
<accession>A0AA36HCG7</accession>
<dbReference type="Proteomes" id="UP001176961">
    <property type="component" value="Unassembled WGS sequence"/>
</dbReference>
<protein>
    <submittedName>
        <fullName evidence="1">Uncharacterized protein</fullName>
    </submittedName>
</protein>
<evidence type="ECO:0000313" key="1">
    <source>
        <dbReference type="EMBL" id="CAJ0607811.1"/>
    </source>
</evidence>
<name>A0AA36HCG7_CYLNA</name>
<dbReference type="AlphaFoldDB" id="A0AA36HCG7"/>
<gene>
    <name evidence="1" type="ORF">CYNAS_LOCUS19794</name>
</gene>
<proteinExistence type="predicted"/>
<reference evidence="1" key="1">
    <citation type="submission" date="2023-07" db="EMBL/GenBank/DDBJ databases">
        <authorList>
            <consortium name="CYATHOMIX"/>
        </authorList>
    </citation>
    <scope>NUCLEOTIDE SEQUENCE</scope>
    <source>
        <strain evidence="1">N/A</strain>
    </source>
</reference>
<keyword evidence="2" id="KW-1185">Reference proteome</keyword>
<sequence length="91" mass="10328">MKSSKVDFLRRCLQMINATMTINPTMIENGSADISLYAFLQKHPREEKVAFTHPFDVAYLGYFIKENTEIKVGDYLSDAFDPTVSSCNLAK</sequence>